<feature type="compositionally biased region" description="Low complexity" evidence="8">
    <location>
        <begin position="1641"/>
        <end position="1664"/>
    </location>
</feature>
<feature type="compositionally biased region" description="Basic and acidic residues" evidence="8">
    <location>
        <begin position="51"/>
        <end position="60"/>
    </location>
</feature>
<dbReference type="PANTHER" id="PTHR46007:SF11">
    <property type="entry name" value="MEDIATOR OF RNA POLYMERASE II TRANSCRIPTION SUBUNIT 12"/>
    <property type="match status" value="1"/>
</dbReference>
<dbReference type="InterPro" id="IPR051647">
    <property type="entry name" value="Mediator_comp_sub12"/>
</dbReference>
<feature type="compositionally biased region" description="Polar residues" evidence="8">
    <location>
        <begin position="627"/>
        <end position="636"/>
    </location>
</feature>
<feature type="compositionally biased region" description="Low complexity" evidence="8">
    <location>
        <begin position="2010"/>
        <end position="2027"/>
    </location>
</feature>
<feature type="compositionally biased region" description="Low complexity" evidence="8">
    <location>
        <begin position="655"/>
        <end position="688"/>
    </location>
</feature>
<feature type="compositionally biased region" description="Polar residues" evidence="8">
    <location>
        <begin position="1"/>
        <end position="12"/>
    </location>
</feature>
<name>A0AAD4NJX6_9BILA</name>
<evidence type="ECO:0000256" key="8">
    <source>
        <dbReference type="SAM" id="MobiDB-lite"/>
    </source>
</evidence>
<keyword evidence="3" id="KW-0678">Repressor</keyword>
<evidence type="ECO:0000256" key="7">
    <source>
        <dbReference type="ARBA" id="ARBA00023242"/>
    </source>
</evidence>
<feature type="domain" description="Mediator complex subunit Med12" evidence="9">
    <location>
        <begin position="126"/>
        <end position="185"/>
    </location>
</feature>
<feature type="region of interest" description="Disordered" evidence="8">
    <location>
        <begin position="603"/>
        <end position="641"/>
    </location>
</feature>
<feature type="compositionally biased region" description="Low complexity" evidence="8">
    <location>
        <begin position="1887"/>
        <end position="1915"/>
    </location>
</feature>
<dbReference type="EMBL" id="JAKKPZ010000001">
    <property type="protein sequence ID" value="KAI1728879.1"/>
    <property type="molecule type" value="Genomic_DNA"/>
</dbReference>
<dbReference type="GO" id="GO:0003713">
    <property type="term" value="F:transcription coactivator activity"/>
    <property type="evidence" value="ECO:0007669"/>
    <property type="project" value="TreeGrafter"/>
</dbReference>
<dbReference type="Pfam" id="PF09497">
    <property type="entry name" value="Med12"/>
    <property type="match status" value="1"/>
</dbReference>
<evidence type="ECO:0000256" key="3">
    <source>
        <dbReference type="ARBA" id="ARBA00022491"/>
    </source>
</evidence>
<protein>
    <submittedName>
        <fullName evidence="10">Eukaryotic mediator 12 subunit domain-containing protein</fullName>
    </submittedName>
</protein>
<accession>A0AAD4NJX6</accession>
<feature type="region of interest" description="Disordered" evidence="8">
    <location>
        <begin position="1634"/>
        <end position="1667"/>
    </location>
</feature>
<evidence type="ECO:0000256" key="4">
    <source>
        <dbReference type="ARBA" id="ARBA00023015"/>
    </source>
</evidence>
<feature type="region of interest" description="Disordered" evidence="8">
    <location>
        <begin position="2110"/>
        <end position="2131"/>
    </location>
</feature>
<feature type="compositionally biased region" description="Gly residues" evidence="8">
    <location>
        <begin position="2115"/>
        <end position="2131"/>
    </location>
</feature>
<dbReference type="InterPro" id="IPR021990">
    <property type="entry name" value="Mediator_Med12_LCEWAV"/>
</dbReference>
<reference evidence="10" key="1">
    <citation type="submission" date="2022-01" db="EMBL/GenBank/DDBJ databases">
        <title>Genome Sequence Resource for Two Populations of Ditylenchus destructor, the Migratory Endoparasitic Phytonematode.</title>
        <authorList>
            <person name="Zhang H."/>
            <person name="Lin R."/>
            <person name="Xie B."/>
        </authorList>
    </citation>
    <scope>NUCLEOTIDE SEQUENCE</scope>
    <source>
        <strain evidence="10">BazhouSP</strain>
    </source>
</reference>
<evidence type="ECO:0000256" key="2">
    <source>
        <dbReference type="ARBA" id="ARBA00010289"/>
    </source>
</evidence>
<sequence>MPSHTINSWHNQSPEKRPLRRHKVNSVGGSSTQESPRLVPIGHPDVYPQDPKQEEDKMSNDRLANGYRVSVPSIEYETLIKNSKFEKPEDTFVRSAKWVFQVLAKKNEQNVIALDKKKVKESTFPGFSASSTKSKEYQKFFEDLARGKSLQSLTKRFPYFKRKDDCMEHIYLYKVPLIRALWFFKMTQVSHNTIPVPQNKQKKTALEQYSADQTKLFTKYLRDMLKRFNDSPQPETLPAYQRWPYFICLFKHAFEEGILDRNDFLMDICEILNDAVNYHLDKPQIFRMLIVFLSQFVDVIVQNVFLARKVAYCVSTRLRIYKRDYERKKGALSNASDCFSDLVHCQHHRTAIMTMLGLLHAIVIDCPVALVWNNFDLQDLPQQLCGSPLDLLPCSPDVLTQHLPKSASIIDDMLRLRISEIKKRSSGVENRWSLAPNNQSGFESAVDVCLNTLAALDTINLGSPKALLTLYRNIFCTEPVDKIQHDLLIRLRLLLKWAITCEREGTHRAIVVCNLLAMRKRHCRGTAFGSYQLQDVLVDYLNREAPTLDSPHFHKEYDNLVHLFSELQRFGLFNHDAYVRALMRCGQFSYQEPVLVRLRNYLNSSDPNQTSSNNQGNSQSTNPPFTHDSNLSSVKNEPTPAKMEVEPPAIISFIPNTTTSTPAPSFSSQHHGSHSSVSNRPNSATGSSEAEEASLMPLQLPADQPTMLSKPIEMSTHERLLIQLPIDQSERYRDACNQRAILLYGITDERETARQELRKVALQICRIWQRKVNVEFFHNSKEVRFKRRVTPEIISEALAKFKSQTYYDQVVICGWCIDSFMEMFKDFFNCNALILPTSECLEILCSMMENCQNYQGIVTLTLELIPQLIYLERVLATFHSDCMPGTIASQLAYVLAGCLADHFHYFLYSKEASNIVNGLYRLIEKELRAVGYPITGWARAIAAFIYHARSELLGAQLNDQPLLGSIDEFRKIFPESGAALSPDDLKYNNLLLTDFLKEPRRFYCYHSYKLHLPSIEDAHTRYSFVVNAFAAAKNCKNDYDRLAELSNICGHVSVQKPMAGEWCVAIQELCYSSVSKSGYSHLIREINVNDLSIHYPLSTFVVLLASKYCFSMHALIMRLLNNILVPIIKTENLSNNAIEGSEMGLCLAMEIIASIVCGTDTPFLLNTGTDIPMTIDKGNNKKILGPRNCDLRALKIAHIRELDICIFPLLSAVAIFMDMLMKRTNERNGNSPRLRLLLSIVKSSLLAMCEQEWVVNRVYRICEYQRDLDSFNTARLRKTPESIGQLLMRIALRRRCERETKQELMDITLAHDESKRYLLDKLFSSLTIWNMRATFYDLKLMIKEISPDTPQKASNQAVQIQQAMFANRFFTEVGRSCKELFANCRPEDNSFERSSFTPESFRFRQINCYWLLSPLIAACPKPDNVPQAMPNQMTVTVKARFLDEAASILDPTNNDNGLMSCAQLLAQQPFVNLILTCIRGEEIDKLNSSLLSFIQGIIADTKENPALPFERKFAPMREALLLRLNLIGGVFDSLLHNNGNGTESWAVSLFQLMFYEIISPDRDSEYFDVCFDMLSNLVHSMMSASNSQSAYNGWVRKIRRELGERIIPPELNCLAQLLPVPKSKAELTAWDSFSASNSPQKTSTTSKSGNNSNNIANNSQGQSNTPQAKLVAKQLMRLLYHNHYTEFPYPGFVGSEQLRFGKDMFLSGPAVDYIWPQTSTDPLFSSAHNAAQIPQSTPSTASTTPRSQGIMQPGSSSSTSQHLQQVFPPSSTSANLTQSSIQPQLSSMLHQAPGQPPQPKTEFNVGAAPRHPAPSMFENMPGNLNHPQQGAGTSLPPQHPSFLQQQQPQAGGLQHHPQQPFFSGSSQPNPIGHSFNSQQSGSMNPLMMGQQGTSGQGMTAAMVSLLSESHRSGSSTPTMPPGLGPATTSSPNTSQRGVGRGGGRRKNPASGLSTTTTSGRGQKRKKMEMAASSAPRTAPHQAPQLGMPPGMGMPGMMSDMQMQLGGPHHSQMGSMGPSGQQQFHQQQSRSKKLQPPMNMRQGPTSMPKFTGQIGNDMAMAHHQQQMMMNPLHQQQQQQIPSQMHGGGFPSQQANDSKQYVHQKLLQRINAQQQQQGGGNMGGGGSGGSMQM</sequence>
<evidence type="ECO:0000313" key="10">
    <source>
        <dbReference type="EMBL" id="KAI1728879.1"/>
    </source>
</evidence>
<keyword evidence="4" id="KW-0805">Transcription regulation</keyword>
<feature type="compositionally biased region" description="Low complexity" evidence="8">
    <location>
        <begin position="1981"/>
        <end position="2003"/>
    </location>
</feature>
<dbReference type="SMART" id="SM01281">
    <property type="entry name" value="Med12"/>
    <property type="match status" value="1"/>
</dbReference>
<evidence type="ECO:0000259" key="9">
    <source>
        <dbReference type="SMART" id="SM01281"/>
    </source>
</evidence>
<evidence type="ECO:0000256" key="6">
    <source>
        <dbReference type="ARBA" id="ARBA00023163"/>
    </source>
</evidence>
<feature type="compositionally biased region" description="Low complexity" evidence="8">
    <location>
        <begin position="1840"/>
        <end position="1860"/>
    </location>
</feature>
<evidence type="ECO:0000313" key="11">
    <source>
        <dbReference type="Proteomes" id="UP001201812"/>
    </source>
</evidence>
<comment type="caution">
    <text evidence="10">The sequence shown here is derived from an EMBL/GenBank/DDBJ whole genome shotgun (WGS) entry which is preliminary data.</text>
</comment>
<feature type="region of interest" description="Disordered" evidence="8">
    <location>
        <begin position="654"/>
        <end position="693"/>
    </location>
</feature>
<comment type="subcellular location">
    <subcellularLocation>
        <location evidence="1">Nucleus</location>
    </subcellularLocation>
</comment>
<dbReference type="PANTHER" id="PTHR46007">
    <property type="entry name" value="MEDIATOR OF RNA POLYMERASE II TRANSCRIPTION SUBUNIT 12"/>
    <property type="match status" value="1"/>
</dbReference>
<evidence type="ECO:0000256" key="1">
    <source>
        <dbReference type="ARBA" id="ARBA00004123"/>
    </source>
</evidence>
<dbReference type="InterPro" id="IPR019035">
    <property type="entry name" value="Mediator_Med12"/>
</dbReference>
<keyword evidence="7" id="KW-0539">Nucleus</keyword>
<keyword evidence="5" id="KW-0010">Activator</keyword>
<proteinExistence type="inferred from homology"/>
<feature type="compositionally biased region" description="Low complexity" evidence="8">
    <location>
        <begin position="607"/>
        <end position="624"/>
    </location>
</feature>
<feature type="region of interest" description="Disordered" evidence="8">
    <location>
        <begin position="1729"/>
        <end position="2040"/>
    </location>
</feature>
<comment type="similarity">
    <text evidence="2">Belongs to the Mediator complex subunit 12 family.</text>
</comment>
<dbReference type="GO" id="GO:0045944">
    <property type="term" value="P:positive regulation of transcription by RNA polymerase II"/>
    <property type="evidence" value="ECO:0007669"/>
    <property type="project" value="TreeGrafter"/>
</dbReference>
<feature type="compositionally biased region" description="Low complexity" evidence="8">
    <location>
        <begin position="1732"/>
        <end position="1748"/>
    </location>
</feature>
<feature type="region of interest" description="Disordered" evidence="8">
    <location>
        <begin position="1"/>
        <end position="64"/>
    </location>
</feature>
<keyword evidence="6" id="KW-0804">Transcription</keyword>
<feature type="compositionally biased region" description="Polar residues" evidence="8">
    <location>
        <begin position="1926"/>
        <end position="1935"/>
    </location>
</feature>
<evidence type="ECO:0000256" key="5">
    <source>
        <dbReference type="ARBA" id="ARBA00023159"/>
    </source>
</evidence>
<feature type="compositionally biased region" description="Low complexity" evidence="8">
    <location>
        <begin position="1950"/>
        <end position="1960"/>
    </location>
</feature>
<dbReference type="Pfam" id="PF12145">
    <property type="entry name" value="Med12-LCEWAV"/>
    <property type="match status" value="1"/>
</dbReference>
<dbReference type="Proteomes" id="UP001201812">
    <property type="component" value="Unassembled WGS sequence"/>
</dbReference>
<feature type="compositionally biased region" description="Polar residues" evidence="8">
    <location>
        <begin position="1861"/>
        <end position="1883"/>
    </location>
</feature>
<gene>
    <name evidence="10" type="ORF">DdX_01087</name>
</gene>
<feature type="compositionally biased region" description="Polar residues" evidence="8">
    <location>
        <begin position="1749"/>
        <end position="1789"/>
    </location>
</feature>
<keyword evidence="11" id="KW-1185">Reference proteome</keyword>
<dbReference type="GO" id="GO:0016592">
    <property type="term" value="C:mediator complex"/>
    <property type="evidence" value="ECO:0007669"/>
    <property type="project" value="InterPro"/>
</dbReference>
<organism evidence="10 11">
    <name type="scientific">Ditylenchus destructor</name>
    <dbReference type="NCBI Taxonomy" id="166010"/>
    <lineage>
        <taxon>Eukaryota</taxon>
        <taxon>Metazoa</taxon>
        <taxon>Ecdysozoa</taxon>
        <taxon>Nematoda</taxon>
        <taxon>Chromadorea</taxon>
        <taxon>Rhabditida</taxon>
        <taxon>Tylenchina</taxon>
        <taxon>Tylenchomorpha</taxon>
        <taxon>Sphaerularioidea</taxon>
        <taxon>Anguinidae</taxon>
        <taxon>Anguininae</taxon>
        <taxon>Ditylenchus</taxon>
    </lineage>
</organism>